<feature type="compositionally biased region" description="Basic and acidic residues" evidence="1">
    <location>
        <begin position="113"/>
        <end position="132"/>
    </location>
</feature>
<keyword evidence="3" id="KW-1185">Reference proteome</keyword>
<feature type="region of interest" description="Disordered" evidence="1">
    <location>
        <begin position="113"/>
        <end position="178"/>
    </location>
</feature>
<evidence type="ECO:0000256" key="1">
    <source>
        <dbReference type="SAM" id="MobiDB-lite"/>
    </source>
</evidence>
<dbReference type="EMBL" id="SRLO01000221">
    <property type="protein sequence ID" value="TNN66328.1"/>
    <property type="molecule type" value="Genomic_DNA"/>
</dbReference>
<comment type="caution">
    <text evidence="2">The sequence shown here is derived from an EMBL/GenBank/DDBJ whole genome shotgun (WGS) entry which is preliminary data.</text>
</comment>
<organism evidence="2 3">
    <name type="scientific">Liparis tanakae</name>
    <name type="common">Tanaka's snailfish</name>
    <dbReference type="NCBI Taxonomy" id="230148"/>
    <lineage>
        <taxon>Eukaryota</taxon>
        <taxon>Metazoa</taxon>
        <taxon>Chordata</taxon>
        <taxon>Craniata</taxon>
        <taxon>Vertebrata</taxon>
        <taxon>Euteleostomi</taxon>
        <taxon>Actinopterygii</taxon>
        <taxon>Neopterygii</taxon>
        <taxon>Teleostei</taxon>
        <taxon>Neoteleostei</taxon>
        <taxon>Acanthomorphata</taxon>
        <taxon>Eupercaria</taxon>
        <taxon>Perciformes</taxon>
        <taxon>Cottioidei</taxon>
        <taxon>Cottales</taxon>
        <taxon>Liparidae</taxon>
        <taxon>Liparis</taxon>
    </lineage>
</organism>
<evidence type="ECO:0000313" key="3">
    <source>
        <dbReference type="Proteomes" id="UP000314294"/>
    </source>
</evidence>
<evidence type="ECO:0000313" key="2">
    <source>
        <dbReference type="EMBL" id="TNN66328.1"/>
    </source>
</evidence>
<gene>
    <name evidence="2" type="ORF">EYF80_023464</name>
</gene>
<reference evidence="2 3" key="1">
    <citation type="submission" date="2019-03" db="EMBL/GenBank/DDBJ databases">
        <title>First draft genome of Liparis tanakae, snailfish: a comprehensive survey of snailfish specific genes.</title>
        <authorList>
            <person name="Kim W."/>
            <person name="Song I."/>
            <person name="Jeong J.-H."/>
            <person name="Kim D."/>
            <person name="Kim S."/>
            <person name="Ryu S."/>
            <person name="Song J.Y."/>
            <person name="Lee S.K."/>
        </authorList>
    </citation>
    <scope>NUCLEOTIDE SEQUENCE [LARGE SCALE GENOMIC DNA]</scope>
    <source>
        <tissue evidence="2">Muscle</tissue>
    </source>
</reference>
<sequence>MARSRDSGEVRRDNVTAGREYECDASGSGRRRWSGQIGVKVGEKLGKKTTFFLSSLFFFSPSSSTSASCCFCLILSNSSLSASSRLRFSSSSLSSASRRAASSWSSAAAADASGERTLPRLQRRRGEEEKKRGPSVLPPLFLPGPASLIHLHRNNHGDSEHRWGSAEWAESVTSRDAE</sequence>
<dbReference type="Proteomes" id="UP000314294">
    <property type="component" value="Unassembled WGS sequence"/>
</dbReference>
<name>A0A4Z2HKI7_9TELE</name>
<proteinExistence type="predicted"/>
<dbReference type="AlphaFoldDB" id="A0A4Z2HKI7"/>
<feature type="compositionally biased region" description="Basic and acidic residues" evidence="1">
    <location>
        <begin position="155"/>
        <end position="164"/>
    </location>
</feature>
<protein>
    <submittedName>
        <fullName evidence="2">Uncharacterized protein</fullName>
    </submittedName>
</protein>
<accession>A0A4Z2HKI7</accession>